<keyword evidence="1" id="KW-1133">Transmembrane helix</keyword>
<evidence type="ECO:0000259" key="2">
    <source>
        <dbReference type="Pfam" id="PF04608"/>
    </source>
</evidence>
<dbReference type="SUPFAM" id="SSF101307">
    <property type="entry name" value="YutG-like"/>
    <property type="match status" value="1"/>
</dbReference>
<accession>A0A382U0S6</accession>
<reference evidence="3" key="1">
    <citation type="submission" date="2018-05" db="EMBL/GenBank/DDBJ databases">
        <authorList>
            <person name="Lanie J.A."/>
            <person name="Ng W.-L."/>
            <person name="Kazmierczak K.M."/>
            <person name="Andrzejewski T.M."/>
            <person name="Davidsen T.M."/>
            <person name="Wayne K.J."/>
            <person name="Tettelin H."/>
            <person name="Glass J.I."/>
            <person name="Rusch D."/>
            <person name="Podicherti R."/>
            <person name="Tsui H.-C.T."/>
            <person name="Winkler M.E."/>
        </authorList>
    </citation>
    <scope>NUCLEOTIDE SEQUENCE</scope>
</reference>
<dbReference type="PANTHER" id="PTHR36305">
    <property type="entry name" value="PHOSPHATIDYLGLYCEROPHOSPHATASE A"/>
    <property type="match status" value="1"/>
</dbReference>
<evidence type="ECO:0000313" key="3">
    <source>
        <dbReference type="EMBL" id="SVD27552.1"/>
    </source>
</evidence>
<feature type="domain" description="YutG/PgpA" evidence="2">
    <location>
        <begin position="50"/>
        <end position="132"/>
    </location>
</feature>
<dbReference type="EMBL" id="UINC01140417">
    <property type="protein sequence ID" value="SVD27552.1"/>
    <property type="molecule type" value="Genomic_DNA"/>
</dbReference>
<dbReference type="Pfam" id="PF04608">
    <property type="entry name" value="PgpA"/>
    <property type="match status" value="1"/>
</dbReference>
<organism evidence="3">
    <name type="scientific">marine metagenome</name>
    <dbReference type="NCBI Taxonomy" id="408172"/>
    <lineage>
        <taxon>unclassified sequences</taxon>
        <taxon>metagenomes</taxon>
        <taxon>ecological metagenomes</taxon>
    </lineage>
</organism>
<dbReference type="InterPro" id="IPR007686">
    <property type="entry name" value="YutG/PgpA"/>
</dbReference>
<dbReference type="GO" id="GO:0006629">
    <property type="term" value="P:lipid metabolic process"/>
    <property type="evidence" value="ECO:0007669"/>
    <property type="project" value="InterPro"/>
</dbReference>
<dbReference type="AlphaFoldDB" id="A0A382U0S6"/>
<feature type="non-terminal residue" evidence="3">
    <location>
        <position position="133"/>
    </location>
</feature>
<gene>
    <name evidence="3" type="ORF">METZ01_LOCUS380406</name>
</gene>
<dbReference type="InterPro" id="IPR036681">
    <property type="entry name" value="PgpA-like_sf"/>
</dbReference>
<name>A0A382U0S6_9ZZZZ</name>
<feature type="transmembrane region" description="Helical" evidence="1">
    <location>
        <begin position="6"/>
        <end position="22"/>
    </location>
</feature>
<dbReference type="PANTHER" id="PTHR36305:SF1">
    <property type="entry name" value="PHOSPHATIDYLGLYCEROPHOSPHATASE A"/>
    <property type="match status" value="1"/>
</dbReference>
<keyword evidence="1" id="KW-0812">Transmembrane</keyword>
<sequence>MNIPEFTLVCFIVLAAVIWRIWMYRRHWQDILVEGTEEALDPWENKAILWLARGGGLGLLPKAPGTWGSIGGLGWTALLLLPGNFWIFVSGTLVATGVSVWICGRAEELLNKTDPGEIVLDEIIAVPVCFIGL</sequence>
<proteinExistence type="predicted"/>
<evidence type="ECO:0000256" key="1">
    <source>
        <dbReference type="SAM" id="Phobius"/>
    </source>
</evidence>
<protein>
    <recommendedName>
        <fullName evidence="2">YutG/PgpA domain-containing protein</fullName>
    </recommendedName>
</protein>
<dbReference type="InterPro" id="IPR026037">
    <property type="entry name" value="PgpA"/>
</dbReference>
<keyword evidence="1" id="KW-0472">Membrane</keyword>
<dbReference type="GO" id="GO:0008962">
    <property type="term" value="F:phosphatidylglycerophosphatase activity"/>
    <property type="evidence" value="ECO:0007669"/>
    <property type="project" value="InterPro"/>
</dbReference>